<feature type="domain" description="GH18" evidence="2">
    <location>
        <begin position="27"/>
        <end position="329"/>
    </location>
</feature>
<dbReference type="PROSITE" id="PS51910">
    <property type="entry name" value="GH18_2"/>
    <property type="match status" value="1"/>
</dbReference>
<dbReference type="PANTHER" id="PTHR11177">
    <property type="entry name" value="CHITINASE"/>
    <property type="match status" value="1"/>
</dbReference>
<dbReference type="GO" id="GO:0004568">
    <property type="term" value="F:chitinase activity"/>
    <property type="evidence" value="ECO:0007669"/>
    <property type="project" value="TreeGrafter"/>
</dbReference>
<dbReference type="GO" id="GO:0005975">
    <property type="term" value="P:carbohydrate metabolic process"/>
    <property type="evidence" value="ECO:0007669"/>
    <property type="project" value="InterPro"/>
</dbReference>
<evidence type="ECO:0000313" key="3">
    <source>
        <dbReference type="EMBL" id="CAL1533218.1"/>
    </source>
</evidence>
<dbReference type="Proteomes" id="UP001497497">
    <property type="component" value="Unassembled WGS sequence"/>
</dbReference>
<comment type="caution">
    <text evidence="3">The sequence shown here is derived from an EMBL/GenBank/DDBJ whole genome shotgun (WGS) entry which is preliminary data.</text>
</comment>
<accession>A0AAV2HLW2</accession>
<dbReference type="SMART" id="SM00636">
    <property type="entry name" value="Glyco_18"/>
    <property type="match status" value="1"/>
</dbReference>
<evidence type="ECO:0000259" key="2">
    <source>
        <dbReference type="PROSITE" id="PS51910"/>
    </source>
</evidence>
<feature type="signal peptide" evidence="1">
    <location>
        <begin position="1"/>
        <end position="20"/>
    </location>
</feature>
<keyword evidence="4" id="KW-1185">Reference proteome</keyword>
<reference evidence="3 4" key="1">
    <citation type="submission" date="2024-04" db="EMBL/GenBank/DDBJ databases">
        <authorList>
            <consortium name="Genoscope - CEA"/>
            <person name="William W."/>
        </authorList>
    </citation>
    <scope>NUCLEOTIDE SEQUENCE [LARGE SCALE GENOMIC DNA]</scope>
</reference>
<dbReference type="PANTHER" id="PTHR11177:SF317">
    <property type="entry name" value="CHITINASE 12-RELATED"/>
    <property type="match status" value="1"/>
</dbReference>
<dbReference type="Gene3D" id="3.20.20.80">
    <property type="entry name" value="Glycosidases"/>
    <property type="match status" value="1"/>
</dbReference>
<protein>
    <recommendedName>
        <fullName evidence="2">GH18 domain-containing protein</fullName>
    </recommendedName>
</protein>
<organism evidence="3 4">
    <name type="scientific">Lymnaea stagnalis</name>
    <name type="common">Great pond snail</name>
    <name type="synonym">Helix stagnalis</name>
    <dbReference type="NCBI Taxonomy" id="6523"/>
    <lineage>
        <taxon>Eukaryota</taxon>
        <taxon>Metazoa</taxon>
        <taxon>Spiralia</taxon>
        <taxon>Lophotrochozoa</taxon>
        <taxon>Mollusca</taxon>
        <taxon>Gastropoda</taxon>
        <taxon>Heterobranchia</taxon>
        <taxon>Euthyneura</taxon>
        <taxon>Panpulmonata</taxon>
        <taxon>Hygrophila</taxon>
        <taxon>Lymnaeoidea</taxon>
        <taxon>Lymnaeidae</taxon>
        <taxon>Lymnaea</taxon>
    </lineage>
</organism>
<keyword evidence="1" id="KW-0732">Signal</keyword>
<sequence>MFHRQILWIVATFLLRISEQRRISACRRCMCFIEPAIIPPSKPYIFSPQHVDPDLCSHIFLSNVGLDGNKINIASWHADKRLAKLSEHLKDLKLKKPKLKTLLTVGGVFPVSALFSKMAATGAGRKEFINSLIPFVREQGFDGVDLDWLYPKLHGGGPADKETYVDLIKEMATEFENESSSRGLKKLMLSVWVPRSSGGIDSGYNVTEFARYVDMINIMSFVYNGFMNSPIGHASPLDSSDGQNIKQTLRDWEDRGMPRPKMNIGIAAFGYRLSTKSSSDIKIGESIVIGTALTSNSRGQGFLTYYQVCLLLKQGGSVTGAPLLTPHII</sequence>
<dbReference type="InterPro" id="IPR011583">
    <property type="entry name" value="Chitinase_II/V-like_cat"/>
</dbReference>
<evidence type="ECO:0000256" key="1">
    <source>
        <dbReference type="SAM" id="SignalP"/>
    </source>
</evidence>
<dbReference type="InterPro" id="IPR029070">
    <property type="entry name" value="Chitinase_insertion_sf"/>
</dbReference>
<evidence type="ECO:0000313" key="4">
    <source>
        <dbReference type="Proteomes" id="UP001497497"/>
    </source>
</evidence>
<dbReference type="AlphaFoldDB" id="A0AAV2HLW2"/>
<dbReference type="Pfam" id="PF00704">
    <property type="entry name" value="Glyco_hydro_18"/>
    <property type="match status" value="1"/>
</dbReference>
<gene>
    <name evidence="3" type="ORF">GSLYS_00007236001</name>
</gene>
<dbReference type="SUPFAM" id="SSF51445">
    <property type="entry name" value="(Trans)glycosidases"/>
    <property type="match status" value="1"/>
</dbReference>
<dbReference type="EMBL" id="CAXITT010000138">
    <property type="protein sequence ID" value="CAL1533218.1"/>
    <property type="molecule type" value="Genomic_DNA"/>
</dbReference>
<dbReference type="InterPro" id="IPR050314">
    <property type="entry name" value="Glycosyl_Hydrlase_18"/>
</dbReference>
<feature type="chain" id="PRO_5043640369" description="GH18 domain-containing protein" evidence="1">
    <location>
        <begin position="21"/>
        <end position="329"/>
    </location>
</feature>
<dbReference type="InterPro" id="IPR017853">
    <property type="entry name" value="GH"/>
</dbReference>
<dbReference type="Gene3D" id="3.10.50.10">
    <property type="match status" value="1"/>
</dbReference>
<dbReference type="GO" id="GO:0005576">
    <property type="term" value="C:extracellular region"/>
    <property type="evidence" value="ECO:0007669"/>
    <property type="project" value="TreeGrafter"/>
</dbReference>
<proteinExistence type="predicted"/>
<dbReference type="GO" id="GO:0008061">
    <property type="term" value="F:chitin binding"/>
    <property type="evidence" value="ECO:0007669"/>
    <property type="project" value="InterPro"/>
</dbReference>
<name>A0AAV2HLW2_LYMST</name>
<dbReference type="InterPro" id="IPR001223">
    <property type="entry name" value="Glyco_hydro18_cat"/>
</dbReference>
<dbReference type="GO" id="GO:0006032">
    <property type="term" value="P:chitin catabolic process"/>
    <property type="evidence" value="ECO:0007669"/>
    <property type="project" value="TreeGrafter"/>
</dbReference>